<dbReference type="PANTHER" id="PTHR21705:SF4">
    <property type="entry name" value="FHF COMPLEX SUBUNIT HOOK-INTERACTING PROTEIN 1B"/>
    <property type="match status" value="1"/>
</dbReference>
<dbReference type="GO" id="GO:0015031">
    <property type="term" value="P:protein transport"/>
    <property type="evidence" value="ECO:0007669"/>
    <property type="project" value="UniProtKB-KW"/>
</dbReference>
<comment type="function">
    <text evidence="5">Component of the FTS/Hook/FHIP complex (FHF complex). The FHF complex may function to promote vesicle trafficking and/or fusion via the homotypic vesicular protein sorting complex (the HOPS complex). FHF complex promotes the distribution of AP-4 complex to the perinuclear area of the cell.</text>
</comment>
<dbReference type="PANTHER" id="PTHR21705">
    <property type="entry name" value="RAI16 PROTEIN-RELATED"/>
    <property type="match status" value="1"/>
</dbReference>
<evidence type="ECO:0000256" key="1">
    <source>
        <dbReference type="ARBA" id="ARBA00022448"/>
    </source>
</evidence>
<feature type="compositionally biased region" description="Basic and acidic residues" evidence="7">
    <location>
        <begin position="917"/>
        <end position="926"/>
    </location>
</feature>
<evidence type="ECO:0000256" key="6">
    <source>
        <dbReference type="ARBA" id="ARBA00046925"/>
    </source>
</evidence>
<evidence type="ECO:0000256" key="7">
    <source>
        <dbReference type="SAM" id="MobiDB-lite"/>
    </source>
</evidence>
<organism evidence="9 10">
    <name type="scientific">Cyprinus carpio</name>
    <name type="common">Common carp</name>
    <dbReference type="NCBI Taxonomy" id="7962"/>
    <lineage>
        <taxon>Eukaryota</taxon>
        <taxon>Metazoa</taxon>
        <taxon>Chordata</taxon>
        <taxon>Craniata</taxon>
        <taxon>Vertebrata</taxon>
        <taxon>Euteleostomi</taxon>
        <taxon>Actinopterygii</taxon>
        <taxon>Neopterygii</taxon>
        <taxon>Teleostei</taxon>
        <taxon>Ostariophysi</taxon>
        <taxon>Cypriniformes</taxon>
        <taxon>Cyprinidae</taxon>
        <taxon>Cyprininae</taxon>
        <taxon>Cyprinus</taxon>
    </lineage>
</organism>
<dbReference type="GO" id="GO:0070695">
    <property type="term" value="C:FHF complex"/>
    <property type="evidence" value="ECO:0007669"/>
    <property type="project" value="TreeGrafter"/>
</dbReference>
<dbReference type="InterPro" id="IPR019384">
    <property type="entry name" value="FHIP"/>
</dbReference>
<feature type="compositionally biased region" description="Basic and acidic residues" evidence="7">
    <location>
        <begin position="887"/>
        <end position="900"/>
    </location>
</feature>
<comment type="similarity">
    <text evidence="3">Belongs to the FHIP family.</text>
</comment>
<evidence type="ECO:0000313" key="10">
    <source>
        <dbReference type="Proteomes" id="UP000694701"/>
    </source>
</evidence>
<evidence type="ECO:0000256" key="4">
    <source>
        <dbReference type="ARBA" id="ARBA00040201"/>
    </source>
</evidence>
<dbReference type="Pfam" id="PF10257">
    <property type="entry name" value="RAI16-like"/>
    <property type="match status" value="1"/>
</dbReference>
<dbReference type="Pfam" id="PF19314">
    <property type="entry name" value="DUF5917"/>
    <property type="match status" value="1"/>
</dbReference>
<sequence>MCVLCENKCLYSFMSLGHVSDLLCSNIIHTVVTPTHQQVFLLGVCQCSLIWIVFHYINIDTYSSLTLPQIEFNSYLSFCQVSGVLKPRESSVGGYADDLTAVRNHTDQMLCLLAEESPAGGDIESPAMGPILEMVVAENILDELVQWHLRRGLDPDSQLELLKLFEMLIGQSHQPLLLHSAVLQPLLSLLGACVDPQLGCPAALESSLVLLLNQVCVCMAKETAVLELIFRCGPVQQGPTNLLIFSLLVPFIHRDGSLGQQARDALLLVMATSASSHAVARHIAENSYFCPVLATGLSGLYSSLPRKIEVRGDDWHTLRREDWMGVSSLVLFMNSLEFCNAVVQVAHPLVRCQLLDYLHNGFLVPVMGPALHKSSVDEMIASTAYLDLFLRSITETSLLKTFLRFILLHRHDNDTILDTLLTRISSNSRLCMVSLSLFKTLLSLNCEDLMLQLVLRYLLPCTHVMLSQRRAVRETDLYGKSADKFLSLIPECCRITAAPSSERDDEPAFWGKVLGSPTSESPVHPRPNTPSRLALFIRQQSSGGQANPPSSGSENAPSSPRGSISSPLSPDSPMHQLQDASEGETGYLEYLRDARKGIELCSWACRDWSAPYDGENPSPNSVLPPPPPPMSNPSLSMVQEHFSIMDPAQQRAAVVAAARAEWSSSDRDSGEWDVTISKNCISLTPRSKKRSLLPSSIPLQSSSSAPVSTEITGAVETVSQHSHSAPHPPLYNGMGQVELTDSVDERMEVKKVKRDSDVNNSVAESRMNGSMGMCPVDYNDFHVGSAMKSSQVQVMPHLQHQTSVPSSTHECLQSESQRLSPVPALTETSTVPHESRGLESVERLIEELLERAPSEPLSGDSKYQGISIEAFHQELRELEERVRERRVLSRSSEESSREFHTAPAPSLTDEDCLPVETEQRSSETKPDSSAPGVFSPARPLGQPLAQPYTGPFITVLFNKLESMMQNSLYVNILLTGVVFQLACYPQPLLRSFLLNANMVFQPSVKSLIQVLGSVKNRIEAFAAAHEDFPAMLRKARRFLVARGKLDWSDSPMGVPNLRRSDSLIKSRKPSLGDLILRHTNSPTRARHAAQLALAHVRDGGQSLHSALFRGGAASGASGLEKQAEALRVKNAVYCAVVFSEFLKELAALAQEHAVALPFPPSQGTEE</sequence>
<protein>
    <recommendedName>
        <fullName evidence="4">FHF complex subunit HOOK-interacting protein 1B</fullName>
    </recommendedName>
</protein>
<dbReference type="Proteomes" id="UP000694701">
    <property type="component" value="Unplaced"/>
</dbReference>
<keyword evidence="1" id="KW-0813">Transport</keyword>
<name>A0A8C2C100_CYPCA</name>
<feature type="domain" description="FHF complex subunit HOOK-interacting protein C-terminal" evidence="8">
    <location>
        <begin position="949"/>
        <end position="1041"/>
    </location>
</feature>
<keyword evidence="2" id="KW-0653">Protein transport</keyword>
<dbReference type="Ensembl" id="ENSCCRT00020006160.1">
    <property type="protein sequence ID" value="ENSCCRP00020005452.1"/>
    <property type="gene ID" value="ENSCCRG00020003081.1"/>
</dbReference>
<accession>A0A8C2C100</accession>
<comment type="subunit">
    <text evidence="6">Component of the FTS/Hook/FHIP complex (FHF complex), composed of AKTIP/FTS, FHIP1B, and one or more members of the Hook family of proteins HOOK1, HOOK2, and HOOK3. The FHF complex associates with the homotypic vesicular sorting complex (the HOPS complex).</text>
</comment>
<feature type="region of interest" description="Disordered" evidence="7">
    <location>
        <begin position="500"/>
        <end position="581"/>
    </location>
</feature>
<dbReference type="GO" id="GO:0007032">
    <property type="term" value="P:endosome organization"/>
    <property type="evidence" value="ECO:0007669"/>
    <property type="project" value="TreeGrafter"/>
</dbReference>
<evidence type="ECO:0000256" key="2">
    <source>
        <dbReference type="ARBA" id="ARBA00022927"/>
    </source>
</evidence>
<reference evidence="9" key="1">
    <citation type="submission" date="2025-08" db="UniProtKB">
        <authorList>
            <consortium name="Ensembl"/>
        </authorList>
    </citation>
    <scope>IDENTIFICATION</scope>
</reference>
<dbReference type="InterPro" id="IPR045669">
    <property type="entry name" value="FHIP_C"/>
</dbReference>
<feature type="compositionally biased region" description="Polar residues" evidence="7">
    <location>
        <begin position="538"/>
        <end position="556"/>
    </location>
</feature>
<dbReference type="GO" id="GO:0007040">
    <property type="term" value="P:lysosome organization"/>
    <property type="evidence" value="ECO:0007669"/>
    <property type="project" value="TreeGrafter"/>
</dbReference>
<evidence type="ECO:0000259" key="8">
    <source>
        <dbReference type="Pfam" id="PF19314"/>
    </source>
</evidence>
<proteinExistence type="inferred from homology"/>
<dbReference type="InterPro" id="IPR045668">
    <property type="entry name" value="FHIP_KELAA_motif"/>
</dbReference>
<dbReference type="GO" id="GO:0045022">
    <property type="term" value="P:early endosome to late endosome transport"/>
    <property type="evidence" value="ECO:0007669"/>
    <property type="project" value="TreeGrafter"/>
</dbReference>
<dbReference type="Pfam" id="PF19311">
    <property type="entry name" value="KELAA"/>
    <property type="match status" value="1"/>
</dbReference>
<evidence type="ECO:0000256" key="5">
    <source>
        <dbReference type="ARBA" id="ARBA00046048"/>
    </source>
</evidence>
<evidence type="ECO:0000313" key="9">
    <source>
        <dbReference type="Ensembl" id="ENSCCRP00020005452.1"/>
    </source>
</evidence>
<feature type="compositionally biased region" description="Low complexity" evidence="7">
    <location>
        <begin position="557"/>
        <end position="569"/>
    </location>
</feature>
<dbReference type="GO" id="GO:0008333">
    <property type="term" value="P:endosome to lysosome transport"/>
    <property type="evidence" value="ECO:0007669"/>
    <property type="project" value="TreeGrafter"/>
</dbReference>
<dbReference type="AlphaFoldDB" id="A0A8C2C100"/>
<evidence type="ECO:0000256" key="3">
    <source>
        <dbReference type="ARBA" id="ARBA00024336"/>
    </source>
</evidence>
<feature type="region of interest" description="Disordered" evidence="7">
    <location>
        <begin position="887"/>
        <end position="936"/>
    </location>
</feature>
<feature type="region of interest" description="Disordered" evidence="7">
    <location>
        <begin position="816"/>
        <end position="837"/>
    </location>
</feature>